<evidence type="ECO:0000256" key="9">
    <source>
        <dbReference type="ARBA" id="ARBA00022989"/>
    </source>
</evidence>
<reference evidence="14" key="1">
    <citation type="submission" date="2023-09" db="EMBL/GenBank/DDBJ databases">
        <authorList>
            <person name="Li S."/>
            <person name="Li X."/>
            <person name="Zhang C."/>
            <person name="Zhao Z."/>
        </authorList>
    </citation>
    <scope>NUCLEOTIDE SEQUENCE [LARGE SCALE GENOMIC DNA]</scope>
    <source>
        <strain evidence="14">SQ345</strain>
    </source>
</reference>
<evidence type="ECO:0000256" key="10">
    <source>
        <dbReference type="ARBA" id="ARBA00023004"/>
    </source>
</evidence>
<keyword evidence="10 12" id="KW-0408">Iron</keyword>
<dbReference type="Proteomes" id="UP001248581">
    <property type="component" value="Chromosome"/>
</dbReference>
<dbReference type="PANTHER" id="PTHR30365:SF14">
    <property type="entry name" value="CYTOCHROME BD MENAQUINOL OXIDASE SUBUNIT I-RELATED"/>
    <property type="match status" value="1"/>
</dbReference>
<organism evidence="13 14">
    <name type="scientific">Thalassotalea nanhaiensis</name>
    <dbReference type="NCBI Taxonomy" id="3065648"/>
    <lineage>
        <taxon>Bacteria</taxon>
        <taxon>Pseudomonadati</taxon>
        <taxon>Pseudomonadota</taxon>
        <taxon>Gammaproteobacteria</taxon>
        <taxon>Alteromonadales</taxon>
        <taxon>Colwelliaceae</taxon>
        <taxon>Thalassotalea</taxon>
    </lineage>
</organism>
<gene>
    <name evidence="13" type="ORF">RI845_08940</name>
</gene>
<evidence type="ECO:0000256" key="12">
    <source>
        <dbReference type="PIRNR" id="PIRNR006446"/>
    </source>
</evidence>
<feature type="transmembrane region" description="Helical" evidence="12">
    <location>
        <begin position="187"/>
        <end position="211"/>
    </location>
</feature>
<evidence type="ECO:0000313" key="13">
    <source>
        <dbReference type="EMBL" id="WNC70250.1"/>
    </source>
</evidence>
<feature type="transmembrane region" description="Helical" evidence="12">
    <location>
        <begin position="127"/>
        <end position="149"/>
    </location>
</feature>
<keyword evidence="13" id="KW-0560">Oxidoreductase</keyword>
<proteinExistence type="inferred from homology"/>
<accession>A0ABY9TR90</accession>
<keyword evidence="8 12" id="KW-0249">Electron transport</keyword>
<keyword evidence="4 12" id="KW-1003">Cell membrane</keyword>
<evidence type="ECO:0000256" key="1">
    <source>
        <dbReference type="ARBA" id="ARBA00004651"/>
    </source>
</evidence>
<keyword evidence="6 12" id="KW-0812">Transmembrane</keyword>
<evidence type="ECO:0000256" key="8">
    <source>
        <dbReference type="ARBA" id="ARBA00022982"/>
    </source>
</evidence>
<keyword evidence="14" id="KW-1185">Reference proteome</keyword>
<comment type="similarity">
    <text evidence="2 12">Belongs to the cytochrome ubiquinol oxidase subunit 1 family.</text>
</comment>
<dbReference type="PANTHER" id="PTHR30365">
    <property type="entry name" value="CYTOCHROME D UBIQUINOL OXIDASE"/>
    <property type="match status" value="1"/>
</dbReference>
<evidence type="ECO:0000256" key="2">
    <source>
        <dbReference type="ARBA" id="ARBA00009819"/>
    </source>
</evidence>
<evidence type="ECO:0000256" key="5">
    <source>
        <dbReference type="ARBA" id="ARBA00022617"/>
    </source>
</evidence>
<keyword evidence="5 12" id="KW-0349">Heme</keyword>
<evidence type="ECO:0000256" key="4">
    <source>
        <dbReference type="ARBA" id="ARBA00022475"/>
    </source>
</evidence>
<keyword evidence="3 12" id="KW-0813">Transport</keyword>
<dbReference type="InterPro" id="IPR002585">
    <property type="entry name" value="Cyt-d_ubiquinol_oxidase_su_1"/>
</dbReference>
<evidence type="ECO:0000256" key="11">
    <source>
        <dbReference type="ARBA" id="ARBA00023136"/>
    </source>
</evidence>
<sequence>MEYIDFINNARAEFALSMMAHHVWVPIYIGAVLVAAILETLYVRTGEIQYKSSAIFIGRMMLPTFLFIVLLGIATPPFSEDWAQWWRYVQILDPEDLTGRIPSTLIVVTIIAFIINQTCWDRIPPKAHLISSWILPIMPALAESSAVAVNGWMQAPHATSVFDLDTFAYVRESMAAYFLQPMTSIRFLHNFSATYLVGVGAILSLSCYFLLKNKHQFFTQKAILISSIVGVVFTISVIAGGDAQGRAVHETQPMKLASLEALWETEATPHFVLFAIPDVENMRNKYEIAIPHILGFMLSSSEDQPVKGIKQLLIENERRIRNGLVAYQAMNLFEQDRSNEQAKQSLLENHKDLGYAYLLHKYTGNILTATDADIKNAAKDTMANITFLFFSFRIMVVAGVLLLIIFSYWAVRSYKNDLASASGFIIKASIFTLPIALTAYLLGWALSEVGRQPWIIYEVLPTISGGGSYKNGESAGFSFNELILTTIVIFTSLTALIVRQVRKGPPHLEPRVD</sequence>
<protein>
    <submittedName>
        <fullName evidence="13">Cytochrome ubiquinol oxidase subunit I</fullName>
        <ecNumber evidence="13">1.10.3.-</ecNumber>
    </submittedName>
</protein>
<name>A0ABY9TR90_9GAMM</name>
<dbReference type="GO" id="GO:0016491">
    <property type="term" value="F:oxidoreductase activity"/>
    <property type="evidence" value="ECO:0007669"/>
    <property type="project" value="UniProtKB-KW"/>
</dbReference>
<evidence type="ECO:0000256" key="7">
    <source>
        <dbReference type="ARBA" id="ARBA00022723"/>
    </source>
</evidence>
<dbReference type="EMBL" id="CP134146">
    <property type="protein sequence ID" value="WNC70250.1"/>
    <property type="molecule type" value="Genomic_DNA"/>
</dbReference>
<keyword evidence="7 12" id="KW-0479">Metal-binding</keyword>
<feature type="transmembrane region" description="Helical" evidence="12">
    <location>
        <begin position="23"/>
        <end position="43"/>
    </location>
</feature>
<dbReference type="PIRSF" id="PIRSF006446">
    <property type="entry name" value="Cyt_quinol_oxidase_1"/>
    <property type="match status" value="1"/>
</dbReference>
<keyword evidence="11 12" id="KW-0472">Membrane</keyword>
<evidence type="ECO:0000256" key="6">
    <source>
        <dbReference type="ARBA" id="ARBA00022692"/>
    </source>
</evidence>
<feature type="transmembrane region" description="Helical" evidence="12">
    <location>
        <begin position="223"/>
        <end position="241"/>
    </location>
</feature>
<evidence type="ECO:0000313" key="14">
    <source>
        <dbReference type="Proteomes" id="UP001248581"/>
    </source>
</evidence>
<evidence type="ECO:0000256" key="3">
    <source>
        <dbReference type="ARBA" id="ARBA00022448"/>
    </source>
</evidence>
<feature type="transmembrane region" description="Helical" evidence="12">
    <location>
        <begin position="387"/>
        <end position="411"/>
    </location>
</feature>
<feature type="transmembrane region" description="Helical" evidence="12">
    <location>
        <begin position="55"/>
        <end position="77"/>
    </location>
</feature>
<dbReference type="RefSeq" id="WP_348389391.1">
    <property type="nucleotide sequence ID" value="NZ_CP134146.1"/>
</dbReference>
<feature type="transmembrane region" description="Helical" evidence="12">
    <location>
        <begin position="477"/>
        <end position="498"/>
    </location>
</feature>
<comment type="subcellular location">
    <subcellularLocation>
        <location evidence="12">Cell inner membrane</location>
    </subcellularLocation>
    <subcellularLocation>
        <location evidence="1">Cell membrane</location>
        <topology evidence="1">Multi-pass membrane protein</topology>
    </subcellularLocation>
</comment>
<keyword evidence="9 12" id="KW-1133">Transmembrane helix</keyword>
<feature type="transmembrane region" description="Helical" evidence="12">
    <location>
        <begin position="423"/>
        <end position="446"/>
    </location>
</feature>
<dbReference type="EC" id="1.10.3.-" evidence="13"/>
<dbReference type="Pfam" id="PF01654">
    <property type="entry name" value="Cyt_bd_oxida_I"/>
    <property type="match status" value="1"/>
</dbReference>
<feature type="transmembrane region" description="Helical" evidence="12">
    <location>
        <begin position="97"/>
        <end position="115"/>
    </location>
</feature>